<keyword evidence="3 9" id="KW-0679">Respiratory chain</keyword>
<keyword evidence="6 9" id="KW-0249">Electron transport</keyword>
<keyword evidence="2 9" id="KW-0813">Transport</keyword>
<evidence type="ECO:0000256" key="2">
    <source>
        <dbReference type="ARBA" id="ARBA00022448"/>
    </source>
</evidence>
<dbReference type="InterPro" id="IPR038532">
    <property type="entry name" value="NDUFS4-like_sf"/>
</dbReference>
<dbReference type="GO" id="GO:0005743">
    <property type="term" value="C:mitochondrial inner membrane"/>
    <property type="evidence" value="ECO:0007669"/>
    <property type="project" value="UniProtKB-SubCell"/>
</dbReference>
<accession>A0A2P4Y0Z0</accession>
<evidence type="ECO:0000256" key="9">
    <source>
        <dbReference type="RuleBase" id="RU367010"/>
    </source>
</evidence>
<dbReference type="AlphaFoldDB" id="A0A2P4Y0Z0"/>
<name>A0A2P4Y0Z0_9STRA</name>
<comment type="subcellular location">
    <subcellularLocation>
        <location evidence="9">Mitochondrion inner membrane</location>
        <topology evidence="9">Peripheral membrane protein</topology>
        <orientation evidence="9">Matrix side</orientation>
    </subcellularLocation>
</comment>
<keyword evidence="4 9" id="KW-0999">Mitochondrion inner membrane</keyword>
<dbReference type="PANTHER" id="PTHR12219:SF8">
    <property type="entry name" value="NADH DEHYDROGENASE [UBIQUINONE] IRON-SULFUR PROTEIN 4, MITOCHONDRIAL"/>
    <property type="match status" value="1"/>
</dbReference>
<comment type="caution">
    <text evidence="10">The sequence shown here is derived from an EMBL/GenBank/DDBJ whole genome shotgun (WGS) entry which is preliminary data.</text>
</comment>
<evidence type="ECO:0000256" key="7">
    <source>
        <dbReference type="ARBA" id="ARBA00023128"/>
    </source>
</evidence>
<dbReference type="OrthoDB" id="3089at2759"/>
<comment type="function">
    <text evidence="9">Accessory subunit of the mitochondrial membrane respiratory chain NADH dehydrogenase (Complex I), that is believed not to be involved in catalysis. Complex I functions in the transfer of electrons from NADH to the respiratory chain. The immediate electron acceptor for the enzyme is believed to be ubiquinone.</text>
</comment>
<evidence type="ECO:0000256" key="6">
    <source>
        <dbReference type="ARBA" id="ARBA00022982"/>
    </source>
</evidence>
<evidence type="ECO:0000256" key="5">
    <source>
        <dbReference type="ARBA" id="ARBA00022946"/>
    </source>
</evidence>
<protein>
    <recommendedName>
        <fullName evidence="9">NADH dehydrogenase [ubiquinone] iron-sulfur protein 4, mitochondrial</fullName>
    </recommendedName>
</protein>
<reference evidence="10 11" key="1">
    <citation type="journal article" date="2017" name="Genome Biol. Evol.">
        <title>Phytophthora megakarya and P. palmivora, closely related causal agents of cacao black pod rot, underwent increases in genome sizes and gene numbers by different mechanisms.</title>
        <authorList>
            <person name="Ali S.S."/>
            <person name="Shao J."/>
            <person name="Lary D.J."/>
            <person name="Kronmiller B."/>
            <person name="Shen D."/>
            <person name="Strem M.D."/>
            <person name="Amoako-Attah I."/>
            <person name="Akrofi A.Y."/>
            <person name="Begoude B.A."/>
            <person name="Ten Hoopen G.M."/>
            <person name="Coulibaly K."/>
            <person name="Kebe B.I."/>
            <person name="Melnick R.L."/>
            <person name="Guiltinan M.J."/>
            <person name="Tyler B.M."/>
            <person name="Meinhardt L.W."/>
            <person name="Bailey B.A."/>
        </authorList>
    </citation>
    <scope>NUCLEOTIDE SEQUENCE [LARGE SCALE GENOMIC DNA]</scope>
    <source>
        <strain evidence="11">sbr112.9</strain>
    </source>
</reference>
<gene>
    <name evidence="10" type="ORF">PHPALM_12048</name>
</gene>
<evidence type="ECO:0000313" key="10">
    <source>
        <dbReference type="EMBL" id="POM71399.1"/>
    </source>
</evidence>
<dbReference type="Pfam" id="PF04800">
    <property type="entry name" value="NDUS4"/>
    <property type="match status" value="1"/>
</dbReference>
<evidence type="ECO:0000256" key="1">
    <source>
        <dbReference type="ARBA" id="ARBA00005882"/>
    </source>
</evidence>
<proteinExistence type="inferred from homology"/>
<dbReference type="Gene3D" id="3.30.160.190">
    <property type="entry name" value="atu1810 like domain"/>
    <property type="match status" value="1"/>
</dbReference>
<dbReference type="GO" id="GO:0022900">
    <property type="term" value="P:electron transport chain"/>
    <property type="evidence" value="ECO:0007669"/>
    <property type="project" value="InterPro"/>
</dbReference>
<dbReference type="PANTHER" id="PTHR12219">
    <property type="entry name" value="NADH-UBIQUINONE OXIDOREDUCTASE"/>
    <property type="match status" value="1"/>
</dbReference>
<keyword evidence="7 9" id="KW-0496">Mitochondrion</keyword>
<dbReference type="Proteomes" id="UP000237271">
    <property type="component" value="Unassembled WGS sequence"/>
</dbReference>
<organism evidence="10 11">
    <name type="scientific">Phytophthora palmivora</name>
    <dbReference type="NCBI Taxonomy" id="4796"/>
    <lineage>
        <taxon>Eukaryota</taxon>
        <taxon>Sar</taxon>
        <taxon>Stramenopiles</taxon>
        <taxon>Oomycota</taxon>
        <taxon>Peronosporomycetes</taxon>
        <taxon>Peronosporales</taxon>
        <taxon>Peronosporaceae</taxon>
        <taxon>Phytophthora</taxon>
    </lineage>
</organism>
<keyword evidence="11" id="KW-1185">Reference proteome</keyword>
<feature type="non-terminal residue" evidence="10">
    <location>
        <position position="154"/>
    </location>
</feature>
<comment type="similarity">
    <text evidence="1 9">Belongs to the complex I NDUFS4 subunit family.</text>
</comment>
<evidence type="ECO:0000256" key="4">
    <source>
        <dbReference type="ARBA" id="ARBA00022792"/>
    </source>
</evidence>
<dbReference type="EMBL" id="NCKW01006508">
    <property type="protein sequence ID" value="POM71399.1"/>
    <property type="molecule type" value="Genomic_DNA"/>
</dbReference>
<dbReference type="InterPro" id="IPR006885">
    <property type="entry name" value="NADH_UbQ_FeS_4_mit-like"/>
</dbReference>
<sequence>MSVRVLQASTRAVAASTKRSVVSTSSRAFSEVAKDEEAAKAAAAAAEEKLMTKLREQQYTEAERTILPFQATEAYFPNIEKTPMPFPEEAAIVSGTGEWSVGRKAKLFKPARNQMQSGIHQTKHWEIRFESPRTWDNPLMGWTSTADPYVGLVT</sequence>
<keyword evidence="5 9" id="KW-0809">Transit peptide</keyword>
<evidence type="ECO:0000256" key="3">
    <source>
        <dbReference type="ARBA" id="ARBA00022660"/>
    </source>
</evidence>
<evidence type="ECO:0000256" key="8">
    <source>
        <dbReference type="ARBA" id="ARBA00023136"/>
    </source>
</evidence>
<evidence type="ECO:0000313" key="11">
    <source>
        <dbReference type="Proteomes" id="UP000237271"/>
    </source>
</evidence>
<keyword evidence="8 9" id="KW-0472">Membrane</keyword>